<accession>A0ABS6XDA8</accession>
<dbReference type="Pfam" id="PF02223">
    <property type="entry name" value="Thymidylate_kin"/>
    <property type="match status" value="1"/>
</dbReference>
<evidence type="ECO:0000259" key="1">
    <source>
        <dbReference type="Pfam" id="PF02223"/>
    </source>
</evidence>
<dbReference type="RefSeq" id="WP_199109615.1">
    <property type="nucleotide sequence ID" value="NZ_JAHWXQ010000002.1"/>
</dbReference>
<sequence>MEKLTADIGLLEQPELTVKTAGLLALIEKLHLAGIKYFLLTDFESDFNSRDVDLFVDPDYKEQFEQLLLLTGWYKRKEPAYHTDHHFYYSPHSALYLDVKYALSFVRTNNTCYTYSFLDEAVNKATLNSKGLYRPTGIVAITLYAAHLAFKERGKLEEKHRHYLTQYMQLYQSETEQSDQDMLNNIANWHTSHFPENTNKLQQIILPNFRLQQKKMVRPKSYLKSGYGLKVLFLGTDGAGKSTLLNAVGEKIHFKTSKLYLGMGENGWTSKYTKLLYNFKSKIKWLNRILSMTKSLILLPLEFLFRIIPVKLRSKYSVVLIDRFPGSFLLEDGTIRSKLYKAILPKPDLVFFLYADPEILVKRKPSEITLERSKADIQKFRKVAEKVSGGQYISIDTSELSITEATDLILNKIYRHPKVYKNLLTDTLTSISS</sequence>
<dbReference type="InterPro" id="IPR027417">
    <property type="entry name" value="P-loop_NTPase"/>
</dbReference>
<comment type="caution">
    <text evidence="2">The sequence shown here is derived from an EMBL/GenBank/DDBJ whole genome shotgun (WGS) entry which is preliminary data.</text>
</comment>
<protein>
    <recommendedName>
        <fullName evidence="1">Thymidylate kinase-like domain-containing protein</fullName>
    </recommendedName>
</protein>
<evidence type="ECO:0000313" key="3">
    <source>
        <dbReference type="Proteomes" id="UP000774935"/>
    </source>
</evidence>
<name>A0ABS6XDA8_9BACT</name>
<dbReference type="Proteomes" id="UP000774935">
    <property type="component" value="Unassembled WGS sequence"/>
</dbReference>
<dbReference type="SUPFAM" id="SSF52540">
    <property type="entry name" value="P-loop containing nucleoside triphosphate hydrolases"/>
    <property type="match status" value="1"/>
</dbReference>
<feature type="domain" description="Thymidylate kinase-like" evidence="1">
    <location>
        <begin position="235"/>
        <end position="404"/>
    </location>
</feature>
<dbReference type="EMBL" id="JAHWXQ010000002">
    <property type="protein sequence ID" value="MBW3365091.1"/>
    <property type="molecule type" value="Genomic_DNA"/>
</dbReference>
<keyword evidence="3" id="KW-1185">Reference proteome</keyword>
<evidence type="ECO:0000313" key="2">
    <source>
        <dbReference type="EMBL" id="MBW3365091.1"/>
    </source>
</evidence>
<proteinExistence type="predicted"/>
<gene>
    <name evidence="2" type="ORF">KYK27_08550</name>
</gene>
<organism evidence="2 3">
    <name type="scientific">Pontibacter populi</name>
    <dbReference type="NCBI Taxonomy" id="890055"/>
    <lineage>
        <taxon>Bacteria</taxon>
        <taxon>Pseudomonadati</taxon>
        <taxon>Bacteroidota</taxon>
        <taxon>Cytophagia</taxon>
        <taxon>Cytophagales</taxon>
        <taxon>Hymenobacteraceae</taxon>
        <taxon>Pontibacter</taxon>
    </lineage>
</organism>
<reference evidence="2 3" key="1">
    <citation type="submission" date="2021-07" db="EMBL/GenBank/DDBJ databases">
        <authorList>
            <person name="Kim M.K."/>
        </authorList>
    </citation>
    <scope>NUCLEOTIDE SEQUENCE [LARGE SCALE GENOMIC DNA]</scope>
    <source>
        <strain evidence="2 3">HLY7-15</strain>
    </source>
</reference>
<dbReference type="Gene3D" id="3.40.50.300">
    <property type="entry name" value="P-loop containing nucleotide triphosphate hydrolases"/>
    <property type="match status" value="1"/>
</dbReference>
<dbReference type="InterPro" id="IPR039430">
    <property type="entry name" value="Thymidylate_kin-like_dom"/>
</dbReference>